<dbReference type="EMBL" id="CM037614">
    <property type="protein sequence ID" value="KAH8017270.1"/>
    <property type="molecule type" value="Genomic_DNA"/>
</dbReference>
<evidence type="ECO:0000313" key="1">
    <source>
        <dbReference type="EMBL" id="KAH8017270.1"/>
    </source>
</evidence>
<dbReference type="Proteomes" id="UP000827872">
    <property type="component" value="Linkage Group LG01"/>
</dbReference>
<proteinExistence type="predicted"/>
<comment type="caution">
    <text evidence="1">The sequence shown here is derived from an EMBL/GenBank/DDBJ whole genome shotgun (WGS) entry which is preliminary data.</text>
</comment>
<organism evidence="1 2">
    <name type="scientific">Sphaerodactylus townsendi</name>
    <dbReference type="NCBI Taxonomy" id="933632"/>
    <lineage>
        <taxon>Eukaryota</taxon>
        <taxon>Metazoa</taxon>
        <taxon>Chordata</taxon>
        <taxon>Craniata</taxon>
        <taxon>Vertebrata</taxon>
        <taxon>Euteleostomi</taxon>
        <taxon>Lepidosauria</taxon>
        <taxon>Squamata</taxon>
        <taxon>Bifurcata</taxon>
        <taxon>Gekkota</taxon>
        <taxon>Sphaerodactylidae</taxon>
        <taxon>Sphaerodactylus</taxon>
    </lineage>
</organism>
<reference evidence="1" key="1">
    <citation type="submission" date="2021-08" db="EMBL/GenBank/DDBJ databases">
        <title>The first chromosome-level gecko genome reveals the dynamic sex chromosomes of Neotropical dwarf geckos (Sphaerodactylidae: Sphaerodactylus).</title>
        <authorList>
            <person name="Pinto B.J."/>
            <person name="Keating S.E."/>
            <person name="Gamble T."/>
        </authorList>
    </citation>
    <scope>NUCLEOTIDE SEQUENCE</scope>
    <source>
        <strain evidence="1">TG3544</strain>
    </source>
</reference>
<gene>
    <name evidence="1" type="ORF">K3G42_027878</name>
</gene>
<keyword evidence="2" id="KW-1185">Reference proteome</keyword>
<evidence type="ECO:0000313" key="2">
    <source>
        <dbReference type="Proteomes" id="UP000827872"/>
    </source>
</evidence>
<sequence>MLIHGIYPIHIYGQDQEHSAHVGICMFSFFTKKSYFKLLLHLARHHKALLLLRCHSRHTNQLPLLGPAGRRQDAGGGGVPLFPLLCLPDDKGSKEKDDDDKGGPEDNSGKDEGSEAGSNENGSSPSVPPSLEPYKQTDGHGQLLGHLAMLLACFKVGRELGLEEVCWFFREDCKSWKPVISYELLCIECAFRTLLDPGQNLGKIEPGV</sequence>
<accession>A0ACB8GBX0</accession>
<protein>
    <submittedName>
        <fullName evidence="1">Uncharacterized protein</fullName>
    </submittedName>
</protein>
<name>A0ACB8GBX0_9SAUR</name>